<feature type="region of interest" description="Disordered" evidence="5">
    <location>
        <begin position="1346"/>
        <end position="1366"/>
    </location>
</feature>
<dbReference type="InterPro" id="IPR000917">
    <property type="entry name" value="Sulfatase_N"/>
</dbReference>
<feature type="compositionally biased region" description="Pro residues" evidence="5">
    <location>
        <begin position="482"/>
        <end position="509"/>
    </location>
</feature>
<dbReference type="InterPro" id="IPR024607">
    <property type="entry name" value="Sulfatase_CS"/>
</dbReference>
<feature type="compositionally biased region" description="Pro residues" evidence="5">
    <location>
        <begin position="420"/>
        <end position="441"/>
    </location>
</feature>
<dbReference type="PANTHER" id="PTHR43108">
    <property type="entry name" value="N-ACETYLGLUCOSAMINE-6-SULFATASE FAMILY MEMBER"/>
    <property type="match status" value="1"/>
</dbReference>
<dbReference type="GO" id="GO:0008449">
    <property type="term" value="F:N-acetylglucosamine-6-sulfatase activity"/>
    <property type="evidence" value="ECO:0007669"/>
    <property type="project" value="TreeGrafter"/>
</dbReference>
<dbReference type="CDD" id="cd16147">
    <property type="entry name" value="G6S"/>
    <property type="match status" value="1"/>
</dbReference>
<feature type="compositionally biased region" description="Basic and acidic residues" evidence="5">
    <location>
        <begin position="1096"/>
        <end position="1106"/>
    </location>
</feature>
<feature type="compositionally biased region" description="Acidic residues" evidence="5">
    <location>
        <begin position="450"/>
        <end position="459"/>
    </location>
</feature>
<feature type="compositionally biased region" description="Pro residues" evidence="5">
    <location>
        <begin position="464"/>
        <end position="475"/>
    </location>
</feature>
<evidence type="ECO:0000313" key="8">
    <source>
        <dbReference type="EMBL" id="KAG2489560.1"/>
    </source>
</evidence>
<sequence length="1564" mass="163347">MPSGWWTSLLALALTLLMEAAKAASSKPNIIMILTDDQDYVLNSTHPRYMPELDRLMRRRGLEVRHFTTPIASCCPSRTAFMTGRYCHNTNVTTNSWPLGGHVRFMLDELDEDYLPVWLQAAGYRTYLVGKFLNGFTEDSVYDLGCPRGWDVLDALLQGDTGSAEELHNRDTPRFMANCRRRESFDKEFLELVIRRKALQYIDDAAASRQPFFMMINTFAPHDAIASAQAVPDVEPRYKDLYGDVQLPKSSNFGVSVPKQIGYFWPVNSDDIRAQITERYRARLRSLRSVDDTLGAVVSALACRGLLEDTVLVYTSDNGFKLGNHNIAQEKFTQYEEDVRVPFLMAGPGVPRGMATGMELQASMLDLTATIMWLAGASSQQHPVDGTPLPLPDLLAASSRTPKPSGASPPDSDRSYYCTKPPPPAAPLPQAPVWPRMPPPRRAGGHGGDEEGAPPDGEDGALRRPPPPPRFPPNTRPRVFRSPPPSTPSPPPAPPPPSPPPAELSPPHAPTASAPPLSPGAVEQLPPPPPPHRPGGGLALPPPPPWWVIWSQNPRPPPSTAAENDPTPPLAARPPPSLPPPSPSPSPPPGSPQPVKRRPRRPRRPAEPWYPDSAPPPTFDGDGAPGNDPAAAGAAAAGATSAKAASARAATGAAAAGCTAVSAAHAAAARAFAAASGDAAAAARLAARAPGSSSARRPRNAAHAVACPAAACRANAGCKPARGSAPSPTTVPASPPLAVAAAPPPRAPQSAPVPQPKSPPGAPTPPSPSGPSQAVCPAPPAHPIHPGPSSYPRPFGAMDNPAWSATSPGSPLAPDLPPPPPPPAPPDRPFVPDLPPPPPPPAPPGSPLVPDLPPPPPPPAPPDRPFAPDLPPPPPPPAPPGSPLAPGLPPPPPPSPPPPVTPGQPAFPRFPGWPELPPPPPPPDLPDLPPSPPPPPPPLVPELPPPPRPPPATPKLPSKPKAPNTPRPPPSPKPPSAPASPDLPPPPPGFPSFPAPSPPPPSSPGFPALPAFPRWPNWPDLPRGPGLPSEPGEPPGSDPGDSLPNEPAAPPGEGGSETRGALEEGSVPHQPALEGSASESAADPDGSASRSDLAIADERDVDRTDDGVVVGRRSLRSGSSSRWHASVGGSGSGSGSGSGGGVSRTGGRGVTPLGSVEAGEGYEEEAFGRNDREEEGQEALSEGAALTALLGGWRPDGWTWLTDMWLTEHAKDLGLGAWLAQARSAIANATAATPAAAAAAAAAATPGSAGALPAAPLAAVEAALHAAPLPYITPEALHRLSWERARRASAEALAIRSQRLAGNAGPGSPGSASASAAAATVAAASAAGDVELSGAEAAAAVPEHGEAEGAAVGGGARGPGGTGGAWRRRRGLLQNLPAGLTPQLVPLSEWSGVTLIESWLDAIFRGKSFRTLRACTNDTSTFGPNRFSPWTCFKYTILCNRVAKQTPNITNYELYDLGLDPFEINDRYRLYRGQEWSLSQRRLVDRLDAVLTVMSYCSGITCRNPFLRIHPDGSVKTFTQALDARYDSLYERFKKFSYKRCTVYFNPDNEDPDPYLAGLTDRQP</sequence>
<dbReference type="OrthoDB" id="539587at2759"/>
<feature type="compositionally biased region" description="Low complexity" evidence="5">
    <location>
        <begin position="724"/>
        <end position="741"/>
    </location>
</feature>
<dbReference type="Proteomes" id="UP000612055">
    <property type="component" value="Unassembled WGS sequence"/>
</dbReference>
<feature type="compositionally biased region" description="Pro residues" evidence="5">
    <location>
        <begin position="914"/>
        <end position="954"/>
    </location>
</feature>
<comment type="caution">
    <text evidence="8">The sequence shown here is derived from an EMBL/GenBank/DDBJ whole genome shotgun (WGS) entry which is preliminary data.</text>
</comment>
<keyword evidence="2 6" id="KW-0732">Signal</keyword>
<feature type="compositionally biased region" description="Pro residues" evidence="5">
    <location>
        <begin position="814"/>
        <end position="902"/>
    </location>
</feature>
<comment type="similarity">
    <text evidence="1">Belongs to the sulfatase family.</text>
</comment>
<dbReference type="InterPro" id="IPR017850">
    <property type="entry name" value="Alkaline_phosphatase_core_sf"/>
</dbReference>
<evidence type="ECO:0000256" key="6">
    <source>
        <dbReference type="SAM" id="SignalP"/>
    </source>
</evidence>
<feature type="compositionally biased region" description="Gly residues" evidence="5">
    <location>
        <begin position="1128"/>
        <end position="1149"/>
    </location>
</feature>
<feature type="compositionally biased region" description="Low complexity" evidence="5">
    <location>
        <begin position="629"/>
        <end position="644"/>
    </location>
</feature>
<reference evidence="8" key="1">
    <citation type="journal article" date="2020" name="bioRxiv">
        <title>Comparative genomics of Chlamydomonas.</title>
        <authorList>
            <person name="Craig R.J."/>
            <person name="Hasan A.R."/>
            <person name="Ness R.W."/>
            <person name="Keightley P.D."/>
        </authorList>
    </citation>
    <scope>NUCLEOTIDE SEQUENCE</scope>
    <source>
        <strain evidence="8">CCAP 11/70</strain>
    </source>
</reference>
<feature type="chain" id="PRO_5032545846" description="Sulfatase N-terminal domain-containing protein" evidence="6">
    <location>
        <begin position="24"/>
        <end position="1564"/>
    </location>
</feature>
<evidence type="ECO:0000256" key="1">
    <source>
        <dbReference type="ARBA" id="ARBA00008779"/>
    </source>
</evidence>
<feature type="compositionally biased region" description="Pro residues" evidence="5">
    <location>
        <begin position="742"/>
        <end position="769"/>
    </location>
</feature>
<dbReference type="FunFam" id="3.40.720.10:FF:000097">
    <property type="entry name" value="Predicted protein"/>
    <property type="match status" value="1"/>
</dbReference>
<proteinExistence type="inferred from homology"/>
<accession>A0A835XZ50</accession>
<evidence type="ECO:0000313" key="9">
    <source>
        <dbReference type="Proteomes" id="UP000612055"/>
    </source>
</evidence>
<feature type="signal peptide" evidence="6">
    <location>
        <begin position="1"/>
        <end position="23"/>
    </location>
</feature>
<organism evidence="8 9">
    <name type="scientific">Edaphochlamys debaryana</name>
    <dbReference type="NCBI Taxonomy" id="47281"/>
    <lineage>
        <taxon>Eukaryota</taxon>
        <taxon>Viridiplantae</taxon>
        <taxon>Chlorophyta</taxon>
        <taxon>core chlorophytes</taxon>
        <taxon>Chlorophyceae</taxon>
        <taxon>CS clade</taxon>
        <taxon>Chlamydomonadales</taxon>
        <taxon>Chlamydomonadales incertae sedis</taxon>
        <taxon>Edaphochlamys</taxon>
    </lineage>
</organism>
<feature type="region of interest" description="Disordered" evidence="5">
    <location>
        <begin position="380"/>
        <end position="644"/>
    </location>
</feature>
<evidence type="ECO:0000256" key="3">
    <source>
        <dbReference type="ARBA" id="ARBA00022801"/>
    </source>
</evidence>
<keyword evidence="3" id="KW-0378">Hydrolase</keyword>
<dbReference type="GO" id="GO:0005539">
    <property type="term" value="F:glycosaminoglycan binding"/>
    <property type="evidence" value="ECO:0007669"/>
    <property type="project" value="TreeGrafter"/>
</dbReference>
<feature type="region of interest" description="Disordered" evidence="5">
    <location>
        <begin position="684"/>
        <end position="704"/>
    </location>
</feature>
<feature type="compositionally biased region" description="Low complexity" evidence="5">
    <location>
        <begin position="1107"/>
        <end position="1127"/>
    </location>
</feature>
<name>A0A835XZ50_9CHLO</name>
<dbReference type="PROSITE" id="PS00523">
    <property type="entry name" value="SULFATASE_1"/>
    <property type="match status" value="1"/>
</dbReference>
<feature type="domain" description="Sulfatase N-terminal" evidence="7">
    <location>
        <begin position="28"/>
        <end position="376"/>
    </location>
</feature>
<protein>
    <recommendedName>
        <fullName evidence="7">Sulfatase N-terminal domain-containing protein</fullName>
    </recommendedName>
</protein>
<gene>
    <name evidence="8" type="ORF">HYH03_012011</name>
</gene>
<keyword evidence="9" id="KW-1185">Reference proteome</keyword>
<dbReference type="PROSITE" id="PS00149">
    <property type="entry name" value="SULFATASE_2"/>
    <property type="match status" value="1"/>
</dbReference>
<evidence type="ECO:0000256" key="4">
    <source>
        <dbReference type="ARBA" id="ARBA00023180"/>
    </source>
</evidence>
<evidence type="ECO:0000256" key="2">
    <source>
        <dbReference type="ARBA" id="ARBA00022729"/>
    </source>
</evidence>
<feature type="compositionally biased region" description="Pro residues" evidence="5">
    <location>
        <begin position="566"/>
        <end position="592"/>
    </location>
</feature>
<dbReference type="PANTHER" id="PTHR43108:SF8">
    <property type="entry name" value="SD21168P"/>
    <property type="match status" value="1"/>
</dbReference>
<dbReference type="Pfam" id="PF00884">
    <property type="entry name" value="Sulfatase"/>
    <property type="match status" value="1"/>
</dbReference>
<dbReference type="PRINTS" id="PR01217">
    <property type="entry name" value="PRICHEXTENSN"/>
</dbReference>
<evidence type="ECO:0000256" key="5">
    <source>
        <dbReference type="SAM" id="MobiDB-lite"/>
    </source>
</evidence>
<dbReference type="EMBL" id="JAEHOE010000072">
    <property type="protein sequence ID" value="KAG2489560.1"/>
    <property type="molecule type" value="Genomic_DNA"/>
</dbReference>
<evidence type="ECO:0000259" key="7">
    <source>
        <dbReference type="Pfam" id="PF00884"/>
    </source>
</evidence>
<feature type="compositionally biased region" description="Pro residues" evidence="5">
    <location>
        <begin position="777"/>
        <end position="791"/>
    </location>
</feature>
<keyword evidence="4" id="KW-0325">Glycoprotein</keyword>
<feature type="compositionally biased region" description="Gly residues" evidence="5">
    <location>
        <begin position="1351"/>
        <end position="1364"/>
    </location>
</feature>
<dbReference type="SUPFAM" id="SSF53649">
    <property type="entry name" value="Alkaline phosphatase-like"/>
    <property type="match status" value="1"/>
</dbReference>
<dbReference type="Gene3D" id="3.40.720.10">
    <property type="entry name" value="Alkaline Phosphatase, subunit A"/>
    <property type="match status" value="1"/>
</dbReference>
<feature type="compositionally biased region" description="Pro residues" evidence="5">
    <location>
        <begin position="963"/>
        <end position="1004"/>
    </location>
</feature>
<feature type="region of interest" description="Disordered" evidence="5">
    <location>
        <begin position="717"/>
        <end position="1180"/>
    </location>
</feature>